<keyword evidence="5 6" id="KW-0472">Membrane</keyword>
<evidence type="ECO:0000313" key="9">
    <source>
        <dbReference type="EMBL" id="CAG9082183.1"/>
    </source>
</evidence>
<evidence type="ECO:0000313" key="8">
    <source>
        <dbReference type="EMBL" id="CAD5208610.1"/>
    </source>
</evidence>
<dbReference type="GO" id="GO:0006888">
    <property type="term" value="P:endoplasmic reticulum to Golgi vesicle-mediated transport"/>
    <property type="evidence" value="ECO:0007669"/>
    <property type="project" value="InterPro"/>
</dbReference>
<dbReference type="Proteomes" id="UP000095284">
    <property type="component" value="Unplaced"/>
</dbReference>
<evidence type="ECO:0000256" key="2">
    <source>
        <dbReference type="ARBA" id="ARBA00010596"/>
    </source>
</evidence>
<dbReference type="GO" id="GO:0005802">
    <property type="term" value="C:trans-Golgi network"/>
    <property type="evidence" value="ECO:0007669"/>
    <property type="project" value="TreeGrafter"/>
</dbReference>
<dbReference type="EMBL" id="CAJFDI010000001">
    <property type="protein sequence ID" value="CAD5208610.1"/>
    <property type="molecule type" value="Genomic_DNA"/>
</dbReference>
<proteinExistence type="inferred from homology"/>
<dbReference type="WBParaSite" id="BXY_0485500.1">
    <property type="protein sequence ID" value="BXY_0485500.1"/>
    <property type="gene ID" value="BXY_0485500"/>
</dbReference>
<feature type="transmembrane region" description="Helical" evidence="6">
    <location>
        <begin position="223"/>
        <end position="241"/>
    </location>
</feature>
<keyword evidence="3 6" id="KW-0812">Transmembrane</keyword>
<evidence type="ECO:0000256" key="6">
    <source>
        <dbReference type="RuleBase" id="RU361264"/>
    </source>
</evidence>
<dbReference type="GO" id="GO:0000139">
    <property type="term" value="C:Golgi membrane"/>
    <property type="evidence" value="ECO:0007669"/>
    <property type="project" value="UniProtKB-SubCell"/>
</dbReference>
<feature type="transmembrane region" description="Helical" evidence="6">
    <location>
        <begin position="105"/>
        <end position="123"/>
    </location>
</feature>
<name>A0A1I7RVU3_BURXY</name>
<dbReference type="PANTHER" id="PTHR21236:SF1">
    <property type="entry name" value="PROTEIN YIPF6"/>
    <property type="match status" value="1"/>
</dbReference>
<sequence length="244" mass="26892">MAHTNSGMNVALDLEMLEKEIQAKEESRRTQNFDDLSGTIGNASATGYTPNRNHTSDPIDGSTDFDTLDEPVIVTIQRDAKLIAAKFMQVLVPPKDQHCLRDWDLWGPLFVCVILSLLLQDTAAGKGPAFTEAFSLVFFGSVVVTANIKLLGGKISFFQSLCVIGYCLLPSVFASIACHMLHMESAKRLSMFLRLLASACGFGWSTYASTAFLASAQPERRKILAMYPVILFYFVVSWLVFSNS</sequence>
<evidence type="ECO:0000313" key="12">
    <source>
        <dbReference type="WBParaSite" id="BXY_0485500.1"/>
    </source>
</evidence>
<evidence type="ECO:0000256" key="4">
    <source>
        <dbReference type="ARBA" id="ARBA00022989"/>
    </source>
</evidence>
<evidence type="ECO:0000313" key="10">
    <source>
        <dbReference type="Proteomes" id="UP000095284"/>
    </source>
</evidence>
<feature type="domain" description="Yip1" evidence="7">
    <location>
        <begin position="101"/>
        <end position="239"/>
    </location>
</feature>
<feature type="transmembrane region" description="Helical" evidence="6">
    <location>
        <begin position="163"/>
        <end position="183"/>
    </location>
</feature>
<evidence type="ECO:0000256" key="1">
    <source>
        <dbReference type="ARBA" id="ARBA00004141"/>
    </source>
</evidence>
<dbReference type="InterPro" id="IPR045231">
    <property type="entry name" value="Yip1/4-like"/>
</dbReference>
<dbReference type="OrthoDB" id="411251at2759"/>
<dbReference type="Proteomes" id="UP000582659">
    <property type="component" value="Unassembled WGS sequence"/>
</dbReference>
<comment type="similarity">
    <text evidence="2 6">Belongs to the YIP1 family.</text>
</comment>
<feature type="transmembrane region" description="Helical" evidence="6">
    <location>
        <begin position="195"/>
        <end position="216"/>
    </location>
</feature>
<protein>
    <recommendedName>
        <fullName evidence="6">Protein YIPF</fullName>
    </recommendedName>
</protein>
<dbReference type="InterPro" id="IPR006977">
    <property type="entry name" value="Yip1_dom"/>
</dbReference>
<evidence type="ECO:0000256" key="3">
    <source>
        <dbReference type="ARBA" id="ARBA00022692"/>
    </source>
</evidence>
<feature type="transmembrane region" description="Helical" evidence="6">
    <location>
        <begin position="129"/>
        <end position="151"/>
    </location>
</feature>
<reference evidence="12" key="1">
    <citation type="submission" date="2016-11" db="UniProtKB">
        <authorList>
            <consortium name="WormBaseParasite"/>
        </authorList>
    </citation>
    <scope>IDENTIFICATION</scope>
</reference>
<dbReference type="Proteomes" id="UP000659654">
    <property type="component" value="Unassembled WGS sequence"/>
</dbReference>
<comment type="subcellular location">
    <subcellularLocation>
        <location evidence="6">Golgi apparatus membrane</location>
        <topology evidence="6">Multi-pass membrane protein</topology>
    </subcellularLocation>
    <subcellularLocation>
        <location evidence="1">Membrane</location>
        <topology evidence="1">Multi-pass membrane protein</topology>
    </subcellularLocation>
</comment>
<dbReference type="PANTHER" id="PTHR21236">
    <property type="entry name" value="GOLGI MEMBRANE PROTEIN YIP1"/>
    <property type="match status" value="1"/>
</dbReference>
<gene>
    <name evidence="8" type="ORF">BXYJ_LOCUS846</name>
</gene>
<dbReference type="AlphaFoldDB" id="A0A1I7RVU3"/>
<organism evidence="10 12">
    <name type="scientific">Bursaphelenchus xylophilus</name>
    <name type="common">Pinewood nematode worm</name>
    <name type="synonym">Aphelenchoides xylophilus</name>
    <dbReference type="NCBI Taxonomy" id="6326"/>
    <lineage>
        <taxon>Eukaryota</taxon>
        <taxon>Metazoa</taxon>
        <taxon>Ecdysozoa</taxon>
        <taxon>Nematoda</taxon>
        <taxon>Chromadorea</taxon>
        <taxon>Rhabditida</taxon>
        <taxon>Tylenchina</taxon>
        <taxon>Tylenchomorpha</taxon>
        <taxon>Aphelenchoidea</taxon>
        <taxon>Aphelenchoididae</taxon>
        <taxon>Bursaphelenchus</taxon>
    </lineage>
</organism>
<dbReference type="Pfam" id="PF04893">
    <property type="entry name" value="Yip1"/>
    <property type="match status" value="1"/>
</dbReference>
<keyword evidence="4 6" id="KW-1133">Transmembrane helix</keyword>
<dbReference type="EMBL" id="CAJFCV020000001">
    <property type="protein sequence ID" value="CAG9082183.1"/>
    <property type="molecule type" value="Genomic_DNA"/>
</dbReference>
<dbReference type="eggNOG" id="KOG2946">
    <property type="taxonomic scope" value="Eukaryota"/>
</dbReference>
<evidence type="ECO:0000313" key="11">
    <source>
        <dbReference type="Proteomes" id="UP000659654"/>
    </source>
</evidence>
<evidence type="ECO:0000256" key="5">
    <source>
        <dbReference type="ARBA" id="ARBA00023136"/>
    </source>
</evidence>
<evidence type="ECO:0000259" key="7">
    <source>
        <dbReference type="Pfam" id="PF04893"/>
    </source>
</evidence>
<reference evidence="9" key="2">
    <citation type="submission" date="2020-08" db="EMBL/GenBank/DDBJ databases">
        <authorList>
            <person name="Kikuchi T."/>
        </authorList>
    </citation>
    <scope>NUCLEOTIDE SEQUENCE</scope>
    <source>
        <strain evidence="8">Ka4C1</strain>
    </source>
</reference>
<keyword evidence="11" id="KW-1185">Reference proteome</keyword>
<accession>A0A1I7RVU3</accession>